<organism evidence="3 4">
    <name type="scientific">Sanguibacter antarcticus</name>
    <dbReference type="NCBI Taxonomy" id="372484"/>
    <lineage>
        <taxon>Bacteria</taxon>
        <taxon>Bacillati</taxon>
        <taxon>Actinomycetota</taxon>
        <taxon>Actinomycetes</taxon>
        <taxon>Micrococcales</taxon>
        <taxon>Sanguibacteraceae</taxon>
        <taxon>Sanguibacter</taxon>
    </lineage>
</organism>
<dbReference type="InterPro" id="IPR036890">
    <property type="entry name" value="HATPase_C_sf"/>
</dbReference>
<dbReference type="GO" id="GO:0005524">
    <property type="term" value="F:ATP binding"/>
    <property type="evidence" value="ECO:0007669"/>
    <property type="project" value="InterPro"/>
</dbReference>
<feature type="domain" description="Helicase ATP-binding" evidence="1">
    <location>
        <begin position="1163"/>
        <end position="1338"/>
    </location>
</feature>
<dbReference type="InterPro" id="IPR014001">
    <property type="entry name" value="Helicase_ATP-bd"/>
</dbReference>
<dbReference type="GO" id="GO:0016787">
    <property type="term" value="F:hydrolase activity"/>
    <property type="evidence" value="ECO:0007669"/>
    <property type="project" value="InterPro"/>
</dbReference>
<dbReference type="PANTHER" id="PTHR47396:SF1">
    <property type="entry name" value="ATP-DEPENDENT HELICASE IRC3-RELATED"/>
    <property type="match status" value="1"/>
</dbReference>
<dbReference type="Pfam" id="PF04851">
    <property type="entry name" value="ResIII"/>
    <property type="match status" value="1"/>
</dbReference>
<protein>
    <submittedName>
        <fullName evidence="3">Superfamily II DNA or RNA helicase</fullName>
    </submittedName>
</protein>
<sequence>MNTWEAGDGILASVVREQTQACLEVYGRDPKRIEEDANNERRIAEGGYRDRQLHELLQNAVDAASLGGSRIEIRLTADTLYVANDGEPFNETGIKAVMASDLSGKTDDRIGRFGIGFKSVLAVTAEPRIFSRSISLVFESEWAERAISDAGFSALRYPTMRLARAVDPQRAAMEDPILDGLMSWASTVIVLPDLTSRGSLLRDLVGFRGEFLLFSPHVKSVRLTVDDGIDHHISTTTRADGTVALMEGAAESTWRVLSSNWKPGPAARLDGGRMADRSSVRLDWAVPLAGRDRLKIGEFWAYFPTAARTTMAGLINAPWRLSDDRANLLQGAFNEGILEDVFPQLLASNVRLFVRDDDPASLLDLLPARGREGRGWADDTINEPVFRVLRTIACLPDVRGVLRKASELNSAPEGIESTWISEWSQAPGAPKDEWVHPQAFSTPERRLKVRRLVDPRAGSTATVKDWLEALVHPGDIEACAAAIKLSARIKRESVRLAPGNPLKQQVLDSAKTARIIPLEDGALAKAVKGRVFIRSGPQDSSGVFVDPRIVALPGVIDALSELGVTVLDKRAELEGLVLQASEGKDVWGSVWAAARELPKDVAFDVLETGTRKRAVDFVRVRTARGNWVGLSEAFLGGTVIPTHARRDAGRLIDPQFHATDLELLRELGAVSEPQLRGVAAPEPWLSTYRNAMMDHVRQQMESEATSVDLRIEERPVMWPLGFFADLSDEGRLELSRLLLNKGAMPAWRVLRATDSRSKPISVLAPEVWLVRQHGLIDTSMGPMRPRDALIPGEDQRPDLFPVALDLSTEVCARLAVLESTDNFTPEQWQRLKTLADAWTDDPLRFEFYTYLPGRIPATDLVVRVGQRSERVPAVNVGVTSSDSVYEAMLEAQVPAMLVDEADLVFFIESWEMRDGKEFLCEEVIPERVGESVFLTDEFPPLKNHPAMTPDDFDLRLQLCSRIGRLVATPKGQVERTLPYGREPGQILVTATEPAKVLTQVSDALKLGLTSAEINRVLQSMEDQRASQLKNDVRKAARVSAEAGLVAAVGVDSLRAQVPRQAFELLSRDGEIGDLDLARLVLSVHGVGVLKSLRSVLNERGLEPPREFSGRQKERKWVADLSLPAEWAGFPSRQSPAREVVDGPIELSPLHDYQIRVTEKIRALLVGIGRQRGIVSLPTGAGKTRVTVQALVEEIARGRLTGPIVWIAQSDELCEQAAESWTYVWRSLGPAGQLILGRLWGSNEIEEEPDGTQVVVATDAKLDSIISSRSEDYAWLREPTVVIVDEAHTSVSPRYTAIFEWLGRGAQAEKARPLIGLTATPFRGTSDEETKRLVKRYDSNLLDEGVLGPDPYRTLQEMGVLANVEKRRLDGATVDFTDQELAEIDQMGRFPQRREQALGDDHDRNQRIVQSILDLPDDWPVLLFAPSVENARSIAALLSHRGAPSVSISGGTESSARRHYIDQFRKGGIRVLTNYQVLTQGFDAPAVKAVYVCRPTFSPNVYQQMVGRGLRGKLNGGSEEVLIVDVEDNLSKYGDQLAFRGFERLWKQ</sequence>
<dbReference type="PANTHER" id="PTHR47396">
    <property type="entry name" value="TYPE I RESTRICTION ENZYME ECOKI R PROTEIN"/>
    <property type="match status" value="1"/>
</dbReference>
<evidence type="ECO:0000259" key="2">
    <source>
        <dbReference type="PROSITE" id="PS51194"/>
    </source>
</evidence>
<dbReference type="NCBIfam" id="NF047352">
    <property type="entry name" value="P_loop_sacsin"/>
    <property type="match status" value="1"/>
</dbReference>
<keyword evidence="3" id="KW-0067">ATP-binding</keyword>
<name>A0A2A9E6P4_9MICO</name>
<dbReference type="Gene3D" id="3.40.50.300">
    <property type="entry name" value="P-loop containing nucleotide triphosphate hydrolases"/>
    <property type="match status" value="2"/>
</dbReference>
<reference evidence="3 4" key="1">
    <citation type="submission" date="2017-10" db="EMBL/GenBank/DDBJ databases">
        <title>Sequencing the genomes of 1000 actinobacteria strains.</title>
        <authorList>
            <person name="Klenk H.-P."/>
        </authorList>
    </citation>
    <scope>NUCLEOTIDE SEQUENCE [LARGE SCALE GENOMIC DNA]</scope>
    <source>
        <strain evidence="3 4">DSM 18966</strain>
    </source>
</reference>
<gene>
    <name evidence="3" type="ORF">ATL42_2427</name>
</gene>
<dbReference type="InterPro" id="IPR001650">
    <property type="entry name" value="Helicase_C-like"/>
</dbReference>
<keyword evidence="3" id="KW-0378">Hydrolase</keyword>
<keyword evidence="3" id="KW-0547">Nucleotide-binding</keyword>
<dbReference type="SMART" id="SM00490">
    <property type="entry name" value="HELICc"/>
    <property type="match status" value="1"/>
</dbReference>
<comment type="caution">
    <text evidence="3">The sequence shown here is derived from an EMBL/GenBank/DDBJ whole genome shotgun (WGS) entry which is preliminary data.</text>
</comment>
<dbReference type="Proteomes" id="UP000225548">
    <property type="component" value="Unassembled WGS sequence"/>
</dbReference>
<proteinExistence type="predicted"/>
<dbReference type="Gene3D" id="3.30.565.10">
    <property type="entry name" value="Histidine kinase-like ATPase, C-terminal domain"/>
    <property type="match status" value="1"/>
</dbReference>
<accession>A0A2A9E6P4</accession>
<dbReference type="InterPro" id="IPR006935">
    <property type="entry name" value="Helicase/UvrB_N"/>
</dbReference>
<evidence type="ECO:0000313" key="3">
    <source>
        <dbReference type="EMBL" id="PFG34514.1"/>
    </source>
</evidence>
<dbReference type="GO" id="GO:0005829">
    <property type="term" value="C:cytosol"/>
    <property type="evidence" value="ECO:0007669"/>
    <property type="project" value="TreeGrafter"/>
</dbReference>
<dbReference type="Pfam" id="PF00271">
    <property type="entry name" value="Helicase_C"/>
    <property type="match status" value="1"/>
</dbReference>
<dbReference type="SMART" id="SM00487">
    <property type="entry name" value="DEXDc"/>
    <property type="match status" value="1"/>
</dbReference>
<feature type="domain" description="Helicase C-terminal" evidence="2">
    <location>
        <begin position="1406"/>
        <end position="1547"/>
    </location>
</feature>
<keyword evidence="4" id="KW-1185">Reference proteome</keyword>
<dbReference type="SUPFAM" id="SSF55874">
    <property type="entry name" value="ATPase domain of HSP90 chaperone/DNA topoisomerase II/histidine kinase"/>
    <property type="match status" value="1"/>
</dbReference>
<dbReference type="PROSITE" id="PS51192">
    <property type="entry name" value="HELICASE_ATP_BIND_1"/>
    <property type="match status" value="1"/>
</dbReference>
<dbReference type="InterPro" id="IPR027417">
    <property type="entry name" value="P-loop_NTPase"/>
</dbReference>
<evidence type="ECO:0000259" key="1">
    <source>
        <dbReference type="PROSITE" id="PS51192"/>
    </source>
</evidence>
<dbReference type="OrthoDB" id="9776021at2"/>
<dbReference type="GO" id="GO:0004386">
    <property type="term" value="F:helicase activity"/>
    <property type="evidence" value="ECO:0007669"/>
    <property type="project" value="UniProtKB-KW"/>
</dbReference>
<evidence type="ECO:0000313" key="4">
    <source>
        <dbReference type="Proteomes" id="UP000225548"/>
    </source>
</evidence>
<dbReference type="InterPro" id="IPR050742">
    <property type="entry name" value="Helicase_Restrict-Modif_Enz"/>
</dbReference>
<dbReference type="SUPFAM" id="SSF52540">
    <property type="entry name" value="P-loop containing nucleoside triphosphate hydrolases"/>
    <property type="match status" value="1"/>
</dbReference>
<dbReference type="GO" id="GO:0003677">
    <property type="term" value="F:DNA binding"/>
    <property type="evidence" value="ECO:0007669"/>
    <property type="project" value="InterPro"/>
</dbReference>
<dbReference type="PROSITE" id="PS51194">
    <property type="entry name" value="HELICASE_CTER"/>
    <property type="match status" value="1"/>
</dbReference>
<keyword evidence="3" id="KW-0347">Helicase</keyword>
<dbReference type="EMBL" id="PDJG01000001">
    <property type="protein sequence ID" value="PFG34514.1"/>
    <property type="molecule type" value="Genomic_DNA"/>
</dbReference>
<dbReference type="RefSeq" id="WP_098455536.1">
    <property type="nucleotide sequence ID" value="NZ_PDJG01000001.1"/>
</dbReference>